<feature type="domain" description="DUF4268" evidence="1">
    <location>
        <begin position="171"/>
        <end position="304"/>
    </location>
</feature>
<evidence type="ECO:0000259" key="1">
    <source>
        <dbReference type="Pfam" id="PF14088"/>
    </source>
</evidence>
<organism evidence="2 3">
    <name type="scientific">Pirellulimonas nuda</name>
    <dbReference type="NCBI Taxonomy" id="2528009"/>
    <lineage>
        <taxon>Bacteria</taxon>
        <taxon>Pseudomonadati</taxon>
        <taxon>Planctomycetota</taxon>
        <taxon>Planctomycetia</taxon>
        <taxon>Pirellulales</taxon>
        <taxon>Lacipirellulaceae</taxon>
        <taxon>Pirellulimonas</taxon>
    </lineage>
</organism>
<dbReference type="Pfam" id="PF14088">
    <property type="entry name" value="DUF4268"/>
    <property type="match status" value="1"/>
</dbReference>
<dbReference type="AlphaFoldDB" id="A0A518DA94"/>
<evidence type="ECO:0000313" key="2">
    <source>
        <dbReference type="EMBL" id="QDU88405.1"/>
    </source>
</evidence>
<sequence>MNLGRLQKVDLRKVWLSEPGDFTPWLAGEENLGLLSETLGMDLDLVAQEQGVGPFRADIVCTDGLTQSTVLIENQLERTDHTHLGQLLTYAAGLEAVSIVWIARRFADEHRAALDWLNDNTGEALRFFGLEVELWRIGDSHVAPKFNVVCEPNEWVKATNRPKARTTLGELYAEYWLAFRDVLEARSSAFVIRGAPDRAYVAFAIGRAGFGNNAVITREQLNIRVELYLSGKQASARFYALMQERPAIEAAFGDKLDWQELPDKIASRIAYFRPNSDVEDRASWPEQHRWLADHLQRIQDVFCKRVAALRDTDLS</sequence>
<dbReference type="EMBL" id="CP036291">
    <property type="protein sequence ID" value="QDU88405.1"/>
    <property type="molecule type" value="Genomic_DNA"/>
</dbReference>
<reference evidence="2 3" key="1">
    <citation type="submission" date="2019-02" db="EMBL/GenBank/DDBJ databases">
        <title>Deep-cultivation of Planctomycetes and their phenomic and genomic characterization uncovers novel biology.</title>
        <authorList>
            <person name="Wiegand S."/>
            <person name="Jogler M."/>
            <person name="Boedeker C."/>
            <person name="Pinto D."/>
            <person name="Vollmers J."/>
            <person name="Rivas-Marin E."/>
            <person name="Kohn T."/>
            <person name="Peeters S.H."/>
            <person name="Heuer A."/>
            <person name="Rast P."/>
            <person name="Oberbeckmann S."/>
            <person name="Bunk B."/>
            <person name="Jeske O."/>
            <person name="Meyerdierks A."/>
            <person name="Storesund J.E."/>
            <person name="Kallscheuer N."/>
            <person name="Luecker S."/>
            <person name="Lage O.M."/>
            <person name="Pohl T."/>
            <person name="Merkel B.J."/>
            <person name="Hornburger P."/>
            <person name="Mueller R.-W."/>
            <person name="Bruemmer F."/>
            <person name="Labrenz M."/>
            <person name="Spormann A.M."/>
            <person name="Op den Camp H."/>
            <person name="Overmann J."/>
            <person name="Amann R."/>
            <person name="Jetten M.S.M."/>
            <person name="Mascher T."/>
            <person name="Medema M.H."/>
            <person name="Devos D.P."/>
            <person name="Kaster A.-K."/>
            <person name="Ovreas L."/>
            <person name="Rohde M."/>
            <person name="Galperin M.Y."/>
            <person name="Jogler C."/>
        </authorList>
    </citation>
    <scope>NUCLEOTIDE SEQUENCE [LARGE SCALE GENOMIC DNA]</scope>
    <source>
        <strain evidence="2 3">Pla175</strain>
    </source>
</reference>
<gene>
    <name evidence="2" type="ORF">Pla175_17810</name>
</gene>
<dbReference type="InterPro" id="IPR025364">
    <property type="entry name" value="DUF4268"/>
</dbReference>
<name>A0A518DA94_9BACT</name>
<dbReference type="GO" id="GO:0003676">
    <property type="term" value="F:nucleic acid binding"/>
    <property type="evidence" value="ECO:0007669"/>
    <property type="project" value="InterPro"/>
</dbReference>
<keyword evidence="3" id="KW-1185">Reference proteome</keyword>
<evidence type="ECO:0000313" key="3">
    <source>
        <dbReference type="Proteomes" id="UP000317429"/>
    </source>
</evidence>
<proteinExistence type="predicted"/>
<dbReference type="KEGG" id="pnd:Pla175_17810"/>
<dbReference type="OrthoDB" id="570199at2"/>
<dbReference type="Gene3D" id="3.40.1350.10">
    <property type="match status" value="1"/>
</dbReference>
<dbReference type="RefSeq" id="WP_145283289.1">
    <property type="nucleotide sequence ID" value="NZ_CP036291.1"/>
</dbReference>
<protein>
    <recommendedName>
        <fullName evidence="1">DUF4268 domain-containing protein</fullName>
    </recommendedName>
</protein>
<accession>A0A518DA94</accession>
<dbReference type="Proteomes" id="UP000317429">
    <property type="component" value="Chromosome"/>
</dbReference>
<dbReference type="InterPro" id="IPR011856">
    <property type="entry name" value="tRNA_endonuc-like_dom_sf"/>
</dbReference>